<dbReference type="PANTHER" id="PTHR36305:SF1">
    <property type="entry name" value="PHOSPHATIDYLGLYCEROPHOSPHATASE A"/>
    <property type="match status" value="1"/>
</dbReference>
<evidence type="ECO:0000259" key="2">
    <source>
        <dbReference type="Pfam" id="PF04608"/>
    </source>
</evidence>
<feature type="domain" description="YutG/PgpA" evidence="2">
    <location>
        <begin position="49"/>
        <end position="189"/>
    </location>
</feature>
<keyword evidence="1" id="KW-0812">Transmembrane</keyword>
<name>A0ABW9KLK5_9BACT</name>
<dbReference type="RefSeq" id="WP_263411898.1">
    <property type="nucleotide sequence ID" value="NZ_BAABBH010000001.1"/>
</dbReference>
<keyword evidence="4" id="KW-1185">Reference proteome</keyword>
<keyword evidence="1" id="KW-1133">Transmembrane helix</keyword>
<dbReference type="SUPFAM" id="SSF101307">
    <property type="entry name" value="YutG-like"/>
    <property type="match status" value="1"/>
</dbReference>
<dbReference type="PANTHER" id="PTHR36305">
    <property type="entry name" value="PHOSPHATIDYLGLYCEROPHOSPHATASE A"/>
    <property type="match status" value="1"/>
</dbReference>
<feature type="transmembrane region" description="Helical" evidence="1">
    <location>
        <begin position="87"/>
        <end position="108"/>
    </location>
</feature>
<gene>
    <name evidence="3" type="ORF">ACK2TP_12745</name>
</gene>
<evidence type="ECO:0000313" key="3">
    <source>
        <dbReference type="EMBL" id="MFN2976634.1"/>
    </source>
</evidence>
<accession>A0ABW9KLK5</accession>
<dbReference type="InterPro" id="IPR036681">
    <property type="entry name" value="PgpA-like_sf"/>
</dbReference>
<sequence>MPRLISRWSRPGEAASIPDAAHDRLVNEAVFAAGHLPGVKRTRWAWIAGTFFGCGMGRPGPGTYGSVAAALVWFLVMRRMPAPAIPLVTLGMAAAATAVGIPAATRVARESGRKDPQIVVIDEVAGQWLALVFSAPTVPLTLLGLLLFRIFDILKPPPVRALEKLPEGTGIVVDDLAAGGYALVVGMLLQLAWLYRHH</sequence>
<protein>
    <submittedName>
        <fullName evidence="3">Phosphatidylglycerophosphatase A</fullName>
    </submittedName>
</protein>
<feature type="transmembrane region" description="Helical" evidence="1">
    <location>
        <begin position="172"/>
        <end position="195"/>
    </location>
</feature>
<comment type="caution">
    <text evidence="3">The sequence shown here is derived from an EMBL/GenBank/DDBJ whole genome shotgun (WGS) entry which is preliminary data.</text>
</comment>
<evidence type="ECO:0000256" key="1">
    <source>
        <dbReference type="SAM" id="Phobius"/>
    </source>
</evidence>
<dbReference type="InterPro" id="IPR007686">
    <property type="entry name" value="YutG/PgpA"/>
</dbReference>
<keyword evidence="1" id="KW-0472">Membrane</keyword>
<proteinExistence type="predicted"/>
<dbReference type="EMBL" id="JBJYXY010000001">
    <property type="protein sequence ID" value="MFN2976634.1"/>
    <property type="molecule type" value="Genomic_DNA"/>
</dbReference>
<dbReference type="Pfam" id="PF04608">
    <property type="entry name" value="PgpA"/>
    <property type="match status" value="1"/>
</dbReference>
<dbReference type="CDD" id="cd06971">
    <property type="entry name" value="PgpA"/>
    <property type="match status" value="1"/>
</dbReference>
<evidence type="ECO:0000313" key="4">
    <source>
        <dbReference type="Proteomes" id="UP001634747"/>
    </source>
</evidence>
<dbReference type="InterPro" id="IPR026037">
    <property type="entry name" value="PgpA"/>
</dbReference>
<feature type="transmembrane region" description="Helical" evidence="1">
    <location>
        <begin position="128"/>
        <end position="151"/>
    </location>
</feature>
<reference evidence="3 4" key="1">
    <citation type="submission" date="2024-12" db="EMBL/GenBank/DDBJ databases">
        <authorList>
            <person name="Lee Y."/>
        </authorList>
    </citation>
    <scope>NUCLEOTIDE SEQUENCE [LARGE SCALE GENOMIC DNA]</scope>
    <source>
        <strain evidence="3 4">03SUJ4</strain>
    </source>
</reference>
<organism evidence="3 4">
    <name type="scientific">Terriglobus aquaticus</name>
    <dbReference type="NCBI Taxonomy" id="940139"/>
    <lineage>
        <taxon>Bacteria</taxon>
        <taxon>Pseudomonadati</taxon>
        <taxon>Acidobacteriota</taxon>
        <taxon>Terriglobia</taxon>
        <taxon>Terriglobales</taxon>
        <taxon>Acidobacteriaceae</taxon>
        <taxon>Terriglobus</taxon>
    </lineage>
</organism>
<dbReference type="Proteomes" id="UP001634747">
    <property type="component" value="Unassembled WGS sequence"/>
</dbReference>